<dbReference type="Pfam" id="PF02195">
    <property type="entry name" value="ParB_N"/>
    <property type="match status" value="1"/>
</dbReference>
<dbReference type="PANTHER" id="PTHR33375">
    <property type="entry name" value="CHROMOSOME-PARTITIONING PROTEIN PARB-RELATED"/>
    <property type="match status" value="1"/>
</dbReference>
<reference evidence="3" key="2">
    <citation type="submission" date="2021-08" db="EMBL/GenBank/DDBJ databases">
        <authorList>
            <person name="Tani A."/>
            <person name="Ola A."/>
            <person name="Ogura Y."/>
            <person name="Katsura K."/>
            <person name="Hayashi T."/>
        </authorList>
    </citation>
    <scope>NUCLEOTIDE SEQUENCE</scope>
    <source>
        <strain evidence="3">DSM 16372</strain>
    </source>
</reference>
<dbReference type="NCBIfam" id="TIGR03454">
    <property type="entry name" value="partition_RepB"/>
    <property type="match status" value="1"/>
</dbReference>
<dbReference type="Pfam" id="PF07506">
    <property type="entry name" value="RepB"/>
    <property type="match status" value="1"/>
</dbReference>
<dbReference type="InterPro" id="IPR017819">
    <property type="entry name" value="Plasmid_partition_RepB"/>
</dbReference>
<feature type="domain" description="ParB-like N-terminal" evidence="2">
    <location>
        <begin position="73"/>
        <end position="161"/>
    </location>
</feature>
<organism evidence="3 4">
    <name type="scientific">Methylobacterium hispanicum</name>
    <dbReference type="NCBI Taxonomy" id="270350"/>
    <lineage>
        <taxon>Bacteria</taxon>
        <taxon>Pseudomonadati</taxon>
        <taxon>Pseudomonadota</taxon>
        <taxon>Alphaproteobacteria</taxon>
        <taxon>Hyphomicrobiales</taxon>
        <taxon>Methylobacteriaceae</taxon>
        <taxon>Methylobacterium</taxon>
    </lineage>
</organism>
<dbReference type="SUPFAM" id="SSF110849">
    <property type="entry name" value="ParB/Sulfiredoxin"/>
    <property type="match status" value="1"/>
</dbReference>
<sequence>MSRARRGLLDVDESLVLPDESVGFDEPSAAVVDRQPRRVGAVRDMDVSIGILEREAAELEHVKALLASGGTIVELDTELVDPSAFRERLDYDVSDLAKAILARGQLVPILVRPHPGVNGRYQIAYGNRRHAVCHELRRPVRAVVMDLSDAEMVVAQGQENAARKDLTFIEQARFVANLRKVHPAIEVQRELGIDESLMHKMVGVVSALPEALIQSIGRADRIGRPRWMKLSEAVAKLRKAGTTDEEIVAEGQAAIEAARVKTDELKPHMRFEAVFEVFVDVNTKEVLELSVDGGERLGKVVKTATGANLKLNDHGFLEHLLEMLPELHRRYRAGRDAPVAADPAPGE</sequence>
<dbReference type="InterPro" id="IPR036086">
    <property type="entry name" value="ParB/Sulfiredoxin_sf"/>
</dbReference>
<dbReference type="GO" id="GO:0003677">
    <property type="term" value="F:DNA binding"/>
    <property type="evidence" value="ECO:0007669"/>
    <property type="project" value="InterPro"/>
</dbReference>
<name>A0AAV4ZGU0_9HYPH</name>
<protein>
    <submittedName>
        <fullName evidence="3">Nucleoid occlusion protein</fullName>
    </submittedName>
</protein>
<dbReference type="InterPro" id="IPR011111">
    <property type="entry name" value="Plasmid_RepB"/>
</dbReference>
<dbReference type="NCBIfam" id="TIGR00180">
    <property type="entry name" value="parB_part"/>
    <property type="match status" value="1"/>
</dbReference>
<evidence type="ECO:0000313" key="3">
    <source>
        <dbReference type="EMBL" id="GJD87651.1"/>
    </source>
</evidence>
<dbReference type="InterPro" id="IPR037972">
    <property type="entry name" value="RepB_N"/>
</dbReference>
<dbReference type="AlphaFoldDB" id="A0AAV4ZGU0"/>
<dbReference type="EMBL" id="BPQO01000004">
    <property type="protein sequence ID" value="GJD87651.1"/>
    <property type="molecule type" value="Genomic_DNA"/>
</dbReference>
<dbReference type="Gene3D" id="3.90.1530.30">
    <property type="match status" value="1"/>
</dbReference>
<reference evidence="3" key="1">
    <citation type="journal article" date="2016" name="Front. Microbiol.">
        <title>Genome Sequence of the Piezophilic, Mesophilic Sulfate-Reducing Bacterium Desulfovibrio indicus J2T.</title>
        <authorList>
            <person name="Cao J."/>
            <person name="Maignien L."/>
            <person name="Shao Z."/>
            <person name="Alain K."/>
            <person name="Jebbar M."/>
        </authorList>
    </citation>
    <scope>NUCLEOTIDE SEQUENCE</scope>
    <source>
        <strain evidence="3">DSM 16372</strain>
    </source>
</reference>
<dbReference type="PANTHER" id="PTHR33375:SF1">
    <property type="entry name" value="CHROMOSOME-PARTITIONING PROTEIN PARB-RELATED"/>
    <property type="match status" value="1"/>
</dbReference>
<keyword evidence="4" id="KW-1185">Reference proteome</keyword>
<dbReference type="RefSeq" id="WP_238229648.1">
    <property type="nucleotide sequence ID" value="NZ_BPQO01000004.1"/>
</dbReference>
<evidence type="ECO:0000259" key="2">
    <source>
        <dbReference type="SMART" id="SM00470"/>
    </source>
</evidence>
<dbReference type="GO" id="GO:0005694">
    <property type="term" value="C:chromosome"/>
    <property type="evidence" value="ECO:0007669"/>
    <property type="project" value="TreeGrafter"/>
</dbReference>
<dbReference type="InterPro" id="IPR050336">
    <property type="entry name" value="Chromosome_partition/occlusion"/>
</dbReference>
<dbReference type="CDD" id="cd16405">
    <property type="entry name" value="RepB_like_N"/>
    <property type="match status" value="1"/>
</dbReference>
<dbReference type="Proteomes" id="UP001055247">
    <property type="component" value="Unassembled WGS sequence"/>
</dbReference>
<dbReference type="InterPro" id="IPR003115">
    <property type="entry name" value="ParB_N"/>
</dbReference>
<dbReference type="InterPro" id="IPR004437">
    <property type="entry name" value="ParB/RepB/Spo0J"/>
</dbReference>
<proteinExistence type="inferred from homology"/>
<gene>
    <name evidence="3" type="primary">noc</name>
    <name evidence="3" type="ORF">BHAOGJBA_1156</name>
</gene>
<evidence type="ECO:0000313" key="4">
    <source>
        <dbReference type="Proteomes" id="UP001055247"/>
    </source>
</evidence>
<dbReference type="SMART" id="SM00470">
    <property type="entry name" value="ParB"/>
    <property type="match status" value="1"/>
</dbReference>
<comment type="caution">
    <text evidence="3">The sequence shown here is derived from an EMBL/GenBank/DDBJ whole genome shotgun (WGS) entry which is preliminary data.</text>
</comment>
<dbReference type="GO" id="GO:0007059">
    <property type="term" value="P:chromosome segregation"/>
    <property type="evidence" value="ECO:0007669"/>
    <property type="project" value="TreeGrafter"/>
</dbReference>
<accession>A0AAV4ZGU0</accession>
<comment type="similarity">
    <text evidence="1">Belongs to the ParB family.</text>
</comment>
<evidence type="ECO:0000256" key="1">
    <source>
        <dbReference type="ARBA" id="ARBA00006295"/>
    </source>
</evidence>